<comment type="caution">
    <text evidence="1">The sequence shown here is derived from an EMBL/GenBank/DDBJ whole genome shotgun (WGS) entry which is preliminary data.</text>
</comment>
<evidence type="ECO:0000313" key="1">
    <source>
        <dbReference type="EMBL" id="MFC5660690.1"/>
    </source>
</evidence>
<dbReference type="InterPro" id="IPR009078">
    <property type="entry name" value="Ferritin-like_SF"/>
</dbReference>
<name>A0ABW0WQZ3_STRNO</name>
<dbReference type="InterPro" id="IPR012348">
    <property type="entry name" value="RNR-like"/>
</dbReference>
<proteinExistence type="predicted"/>
<organism evidence="1 2">
    <name type="scientific">Streptomyces nogalater</name>
    <dbReference type="NCBI Taxonomy" id="38314"/>
    <lineage>
        <taxon>Bacteria</taxon>
        <taxon>Bacillati</taxon>
        <taxon>Actinomycetota</taxon>
        <taxon>Actinomycetes</taxon>
        <taxon>Kitasatosporales</taxon>
        <taxon>Streptomycetaceae</taxon>
        <taxon>Streptomyces</taxon>
    </lineage>
</organism>
<dbReference type="EMBL" id="JBHSOE010000110">
    <property type="protein sequence ID" value="MFC5660690.1"/>
    <property type="molecule type" value="Genomic_DNA"/>
</dbReference>
<sequence length="325" mass="36387">MTHSLPPETDWDQAPGLLDGAMNLDLSAKHCDLAYWFSSVAQGTLRDRARTGHTEAEVTPEHMRTDGPLRDAQILELGCRSVAEEQGTRVLAYYVAHATGTAEMDFFATQLMDEARHSMVFRNHLVEMGVPADDLHSTIAGLSTDYKRDVLDPILGFALQAVRDEGDFIGGVAVFTIIIEGVLAPAAELSERKWSLIDPAASAIARGAAIDEIRHLTVGSSIVREHLLAKPDYRPRLMDIIKRGRKLWDEIPDKKYILEREHLFQEGMHQHADIIGDYEVWPGQRLLETTAEERYATAERWTDKMAAARLAYMGLEEAVEILRLT</sequence>
<evidence type="ECO:0000313" key="2">
    <source>
        <dbReference type="Proteomes" id="UP001596065"/>
    </source>
</evidence>
<dbReference type="RefSeq" id="WP_344352563.1">
    <property type="nucleotide sequence ID" value="NZ_BAAASM010000064.1"/>
</dbReference>
<accession>A0ABW0WQZ3</accession>
<reference evidence="2" key="1">
    <citation type="journal article" date="2019" name="Int. J. Syst. Evol. Microbiol.">
        <title>The Global Catalogue of Microorganisms (GCM) 10K type strain sequencing project: providing services to taxonomists for standard genome sequencing and annotation.</title>
        <authorList>
            <consortium name="The Broad Institute Genomics Platform"/>
            <consortium name="The Broad Institute Genome Sequencing Center for Infectious Disease"/>
            <person name="Wu L."/>
            <person name="Ma J."/>
        </authorList>
    </citation>
    <scope>NUCLEOTIDE SEQUENCE [LARGE SCALE GENOMIC DNA]</scope>
    <source>
        <strain evidence="2">KCTC 5701</strain>
    </source>
</reference>
<dbReference type="SUPFAM" id="SSF47240">
    <property type="entry name" value="Ferritin-like"/>
    <property type="match status" value="1"/>
</dbReference>
<gene>
    <name evidence="1" type="ORF">ACFP3J_35175</name>
</gene>
<protein>
    <submittedName>
        <fullName evidence="1">VlmB-like protein</fullName>
    </submittedName>
</protein>
<dbReference type="Proteomes" id="UP001596065">
    <property type="component" value="Unassembled WGS sequence"/>
</dbReference>
<dbReference type="Gene3D" id="1.10.620.20">
    <property type="entry name" value="Ribonucleotide Reductase, subunit A"/>
    <property type="match status" value="1"/>
</dbReference>
<keyword evidence="2" id="KW-1185">Reference proteome</keyword>